<dbReference type="STRING" id="1586287.BBK82_05160"/>
<dbReference type="Proteomes" id="UP000093053">
    <property type="component" value="Chromosome"/>
</dbReference>
<dbReference type="RefSeq" id="WP_065913972.1">
    <property type="nucleotide sequence ID" value="NZ_CP016793.1"/>
</dbReference>
<keyword evidence="2" id="KW-1185">Reference proteome</keyword>
<accession>A0A1B2HCX6</accession>
<evidence type="ECO:0000313" key="2">
    <source>
        <dbReference type="Proteomes" id="UP000093053"/>
    </source>
</evidence>
<proteinExistence type="predicted"/>
<dbReference type="EMBL" id="CP016793">
    <property type="protein sequence ID" value="ANZ35562.1"/>
    <property type="molecule type" value="Genomic_DNA"/>
</dbReference>
<protein>
    <submittedName>
        <fullName evidence="1">Uncharacterized protein</fullName>
    </submittedName>
</protein>
<name>A0A1B2HCX6_9PSEU</name>
<sequence length="110" mass="12639">MSDTQERAAAMRRVTAARTELNRLFTQEAERPSIGPLAETQHVQRQVEAWAEFSEACRLAAHGYREASPPYVDLITQGRKAAEHVERLQVQLQVKQTELARQQERLRGER</sequence>
<organism evidence="1 2">
    <name type="scientific">Lentzea guizhouensis</name>
    <dbReference type="NCBI Taxonomy" id="1586287"/>
    <lineage>
        <taxon>Bacteria</taxon>
        <taxon>Bacillati</taxon>
        <taxon>Actinomycetota</taxon>
        <taxon>Actinomycetes</taxon>
        <taxon>Pseudonocardiales</taxon>
        <taxon>Pseudonocardiaceae</taxon>
        <taxon>Lentzea</taxon>
    </lineage>
</organism>
<gene>
    <name evidence="1" type="ORF">BBK82_05160</name>
</gene>
<dbReference type="AlphaFoldDB" id="A0A1B2HCX6"/>
<evidence type="ECO:0000313" key="1">
    <source>
        <dbReference type="EMBL" id="ANZ35562.1"/>
    </source>
</evidence>
<reference evidence="1 2" key="1">
    <citation type="submission" date="2016-07" db="EMBL/GenBank/DDBJ databases">
        <title>Complete genome sequence of the Lentzea guizhouensis DHS C013.</title>
        <authorList>
            <person name="Cao C."/>
        </authorList>
    </citation>
    <scope>NUCLEOTIDE SEQUENCE [LARGE SCALE GENOMIC DNA]</scope>
    <source>
        <strain evidence="1 2">DHS C013</strain>
    </source>
</reference>
<dbReference type="KEGG" id="led:BBK82_05160"/>